<accession>A0ABR6WEI2</accession>
<organism evidence="1 2">
    <name type="scientific">Spirosoma utsteinense</name>
    <dbReference type="NCBI Taxonomy" id="2585773"/>
    <lineage>
        <taxon>Bacteria</taxon>
        <taxon>Pseudomonadati</taxon>
        <taxon>Bacteroidota</taxon>
        <taxon>Cytophagia</taxon>
        <taxon>Cytophagales</taxon>
        <taxon>Cytophagaceae</taxon>
        <taxon>Spirosoma</taxon>
    </lineage>
</organism>
<name>A0ABR6WEI2_9BACT</name>
<reference evidence="1 2" key="1">
    <citation type="submission" date="2019-06" db="EMBL/GenBank/DDBJ databases">
        <title>Spirosoma utsteinense sp. nov. isolated from Antarctic ice-free soils.</title>
        <authorList>
            <person name="Tahon G."/>
        </authorList>
    </citation>
    <scope>NUCLEOTIDE SEQUENCE [LARGE SCALE GENOMIC DNA]</scope>
    <source>
        <strain evidence="1 2">LMG 31447</strain>
    </source>
</reference>
<dbReference type="EMBL" id="VFIA01000045">
    <property type="protein sequence ID" value="MBC3794411.1"/>
    <property type="molecule type" value="Genomic_DNA"/>
</dbReference>
<gene>
    <name evidence="1" type="ORF">FH603_4940</name>
</gene>
<keyword evidence="2" id="KW-1185">Reference proteome</keyword>
<comment type="caution">
    <text evidence="1">The sequence shown here is derived from an EMBL/GenBank/DDBJ whole genome shotgun (WGS) entry which is preliminary data.</text>
</comment>
<dbReference type="Proteomes" id="UP000700732">
    <property type="component" value="Unassembled WGS sequence"/>
</dbReference>
<proteinExistence type="predicted"/>
<evidence type="ECO:0000313" key="1">
    <source>
        <dbReference type="EMBL" id="MBC3794411.1"/>
    </source>
</evidence>
<protein>
    <submittedName>
        <fullName evidence="1">Uncharacterized protein</fullName>
    </submittedName>
</protein>
<sequence length="42" mass="4827">MCYYSEQRLFKKIANGSPEDRSLTDIPVVINSLNSFVISFSR</sequence>
<evidence type="ECO:0000313" key="2">
    <source>
        <dbReference type="Proteomes" id="UP000700732"/>
    </source>
</evidence>